<dbReference type="InterPro" id="IPR010679">
    <property type="entry name" value="DUF1254"/>
</dbReference>
<dbReference type="AlphaFoldDB" id="A0A7W7KG67"/>
<proteinExistence type="predicted"/>
<evidence type="ECO:0008006" key="5">
    <source>
        <dbReference type="Google" id="ProtNLM"/>
    </source>
</evidence>
<comment type="caution">
    <text evidence="3">The sequence shown here is derived from an EMBL/GenBank/DDBJ whole genome shotgun (WGS) entry which is preliminary data.</text>
</comment>
<dbReference type="PANTHER" id="PTHR36509:SF2">
    <property type="entry name" value="BLL3101 PROTEIN"/>
    <property type="match status" value="1"/>
</dbReference>
<dbReference type="Gene3D" id="2.60.120.600">
    <property type="entry name" value="Domain of unknown function DUF1214, C-terminal domain"/>
    <property type="match status" value="1"/>
</dbReference>
<protein>
    <recommendedName>
        <fullName evidence="5">DUF1254 domain-containing protein</fullName>
    </recommendedName>
</protein>
<gene>
    <name evidence="3" type="ORF">HNP46_000708</name>
</gene>
<feature type="domain" description="DUF1254" evidence="2">
    <location>
        <begin position="90"/>
        <end position="220"/>
    </location>
</feature>
<accession>A0A7W7KG67</accession>
<dbReference type="InterPro" id="IPR037050">
    <property type="entry name" value="DUF1254_sf"/>
</dbReference>
<sequence>MNPTINRRRFLGASGALGFGLGCAPDWLLAAATELKPAVESDPKVFQETIDQEIIRQAWIYAYPMLMHYQTLHKQALDAQSPEYVGGFGVFRHYSELFTPKNRDIVTPNNDTPYSWAWLDLRAEPWVLSVPAVAADRYYVHQLVDQYTFNFGYVGVLSTGREAGDYLIAGPDWTGETPPGIRQVLRSETQIAMILGRTGLRDANDLPAVRELQQQYRLRPLHEFAGHPAPAAAPAVAWMPWEYPRDLGPAFIPHLNQILAFCPVDPSEVELRQRFARVGIGAGMAFDPTALSPEQRQTLGAGIGQAVAELKAKGATLRSSAGLFGSRAAMHNDYLSRAAAAASGIYGNSVEEAIYFGTRSDLSQQPLLGGQRYRLHFPPGALPPAKEFWSITLYDLPDRQLVDNPIQRYCLSSRDPLVRDADGGVTLYIQADSPGQAQQANWLPSTQQGPFNVILRLYGPEQKVVGGEWKMPGVERV</sequence>
<dbReference type="Gene3D" id="2.60.40.1610">
    <property type="entry name" value="Domain of unknown function DUF1254"/>
    <property type="match status" value="1"/>
</dbReference>
<dbReference type="RefSeq" id="WP_184586116.1">
    <property type="nucleotide sequence ID" value="NZ_JACHLI010000002.1"/>
</dbReference>
<evidence type="ECO:0000259" key="1">
    <source>
        <dbReference type="Pfam" id="PF06742"/>
    </source>
</evidence>
<dbReference type="SUPFAM" id="SSF160935">
    <property type="entry name" value="VPA0735-like"/>
    <property type="match status" value="1"/>
</dbReference>
<evidence type="ECO:0000313" key="3">
    <source>
        <dbReference type="EMBL" id="MBB4861871.1"/>
    </source>
</evidence>
<dbReference type="Proteomes" id="UP000566995">
    <property type="component" value="Unassembled WGS sequence"/>
</dbReference>
<dbReference type="Pfam" id="PF06863">
    <property type="entry name" value="DUF1254"/>
    <property type="match status" value="1"/>
</dbReference>
<dbReference type="PROSITE" id="PS51257">
    <property type="entry name" value="PROKAR_LIPOPROTEIN"/>
    <property type="match status" value="1"/>
</dbReference>
<dbReference type="EMBL" id="JACHLI010000002">
    <property type="protein sequence ID" value="MBB4861871.1"/>
    <property type="molecule type" value="Genomic_DNA"/>
</dbReference>
<dbReference type="InterPro" id="IPR006311">
    <property type="entry name" value="TAT_signal"/>
</dbReference>
<dbReference type="InterPro" id="IPR037049">
    <property type="entry name" value="DUF1214_C_sf"/>
</dbReference>
<evidence type="ECO:0000313" key="4">
    <source>
        <dbReference type="Proteomes" id="UP000566995"/>
    </source>
</evidence>
<evidence type="ECO:0000259" key="2">
    <source>
        <dbReference type="Pfam" id="PF06863"/>
    </source>
</evidence>
<dbReference type="PROSITE" id="PS51318">
    <property type="entry name" value="TAT"/>
    <property type="match status" value="1"/>
</dbReference>
<dbReference type="PANTHER" id="PTHR36509">
    <property type="entry name" value="BLL3101 PROTEIN"/>
    <property type="match status" value="1"/>
</dbReference>
<dbReference type="Pfam" id="PF06742">
    <property type="entry name" value="DUF1214"/>
    <property type="match status" value="1"/>
</dbReference>
<organism evidence="3 4">
    <name type="scientific">Pseudomonas nitroreducens</name>
    <dbReference type="NCBI Taxonomy" id="46680"/>
    <lineage>
        <taxon>Bacteria</taxon>
        <taxon>Pseudomonadati</taxon>
        <taxon>Pseudomonadota</taxon>
        <taxon>Gammaproteobacteria</taxon>
        <taxon>Pseudomonadales</taxon>
        <taxon>Pseudomonadaceae</taxon>
        <taxon>Pseudomonas</taxon>
    </lineage>
</organism>
<name>A0A7W7KG67_PSENT</name>
<dbReference type="InterPro" id="IPR010621">
    <property type="entry name" value="DUF1214"/>
</dbReference>
<feature type="domain" description="DUF1214" evidence="1">
    <location>
        <begin position="352"/>
        <end position="462"/>
    </location>
</feature>
<reference evidence="3 4" key="1">
    <citation type="submission" date="2020-08" db="EMBL/GenBank/DDBJ databases">
        <title>Functional genomics of gut bacteria from endangered species of beetles.</title>
        <authorList>
            <person name="Carlos-Shanley C."/>
        </authorList>
    </citation>
    <scope>NUCLEOTIDE SEQUENCE [LARGE SCALE GENOMIC DNA]</scope>
    <source>
        <strain evidence="3 4">S00179</strain>
    </source>
</reference>